<keyword evidence="3" id="KW-1185">Reference proteome</keyword>
<dbReference type="AlphaFoldDB" id="A0A433KFJ3"/>
<feature type="compositionally biased region" description="Basic and acidic residues" evidence="1">
    <location>
        <begin position="218"/>
        <end position="228"/>
    </location>
</feature>
<dbReference type="RefSeq" id="WP_126948818.1">
    <property type="nucleotide sequence ID" value="NZ_RZHG01000028.1"/>
</dbReference>
<protein>
    <submittedName>
        <fullName evidence="2">Uncharacterized protein</fullName>
    </submittedName>
</protein>
<gene>
    <name evidence="2" type="ORF">ELY33_15565</name>
</gene>
<dbReference type="OrthoDB" id="6167944at2"/>
<reference evidence="2 3" key="1">
    <citation type="submission" date="2018-12" db="EMBL/GenBank/DDBJ databases">
        <title>three novel Halomonas strain isolated from plants.</title>
        <authorList>
            <person name="Sun C."/>
        </authorList>
    </citation>
    <scope>NUCLEOTIDE SEQUENCE [LARGE SCALE GENOMIC DNA]</scope>
    <source>
        <strain evidence="2 3">DSM 19434</strain>
    </source>
</reference>
<proteinExistence type="predicted"/>
<dbReference type="EMBL" id="RZHG01000028">
    <property type="protein sequence ID" value="RUR27317.1"/>
    <property type="molecule type" value="Genomic_DNA"/>
</dbReference>
<evidence type="ECO:0000313" key="2">
    <source>
        <dbReference type="EMBL" id="RUR27317.1"/>
    </source>
</evidence>
<evidence type="ECO:0000313" key="3">
    <source>
        <dbReference type="Proteomes" id="UP000287336"/>
    </source>
</evidence>
<comment type="caution">
    <text evidence="2">The sequence shown here is derived from an EMBL/GenBank/DDBJ whole genome shotgun (WGS) entry which is preliminary data.</text>
</comment>
<feature type="region of interest" description="Disordered" evidence="1">
    <location>
        <begin position="15"/>
        <end position="63"/>
    </location>
</feature>
<feature type="region of interest" description="Disordered" evidence="1">
    <location>
        <begin position="214"/>
        <end position="244"/>
    </location>
</feature>
<dbReference type="Proteomes" id="UP000287336">
    <property type="component" value="Unassembled WGS sequence"/>
</dbReference>
<sequence>MSLRDVLQQRRLRAGVPAVPATFPPPGTEKGHTKQGCSRRSRCSRSDSTGTNQWAREVQAEHSPTTPAEIAAIIGGLKAVGRSLGLVEALAREAMAQLTQEAAAELAVVLDDVFEVAPDDATARAHCRRLLNDPQALANAKAVWPSLPPTLAAVTQTTTTATVVDHAPQWLRLIRQHCALVPEDERLLTRCLGMRPARDALQAAQRYVTTWQQAASAEPREAARDNSGRRAANNELRGGSRHAG</sequence>
<name>A0A433KFJ3_9GAMM</name>
<evidence type="ECO:0000256" key="1">
    <source>
        <dbReference type="SAM" id="MobiDB-lite"/>
    </source>
</evidence>
<organism evidence="2 3">
    <name type="scientific">Vreelandella andesensis</name>
    <dbReference type="NCBI Taxonomy" id="447567"/>
    <lineage>
        <taxon>Bacteria</taxon>
        <taxon>Pseudomonadati</taxon>
        <taxon>Pseudomonadota</taxon>
        <taxon>Gammaproteobacteria</taxon>
        <taxon>Oceanospirillales</taxon>
        <taxon>Halomonadaceae</taxon>
        <taxon>Vreelandella</taxon>
    </lineage>
</organism>
<accession>A0A433KFJ3</accession>